<proteinExistence type="predicted"/>
<reference evidence="1" key="1">
    <citation type="submission" date="2024-06" db="EMBL/GenBank/DDBJ databases">
        <title>New lytic and new temperate phages specific for Staphylococcus hyicus.</title>
        <authorList>
            <person name="Petrzik K."/>
            <person name="Sovova L."/>
        </authorList>
    </citation>
    <scope>NUCLEOTIDE SEQUENCE</scope>
</reference>
<dbReference type="EMBL" id="PP971698">
    <property type="protein sequence ID" value="XDJ02656.1"/>
    <property type="molecule type" value="Genomic_DNA"/>
</dbReference>
<evidence type="ECO:0000313" key="1">
    <source>
        <dbReference type="EMBL" id="XDJ02656.1"/>
    </source>
</evidence>
<organism evidence="1">
    <name type="scientific">Staphylococcus phage Pel11</name>
    <dbReference type="NCBI Taxonomy" id="3235046"/>
    <lineage>
        <taxon>Viruses</taxon>
        <taxon>Duplodnaviria</taxon>
        <taxon>Heunggongvirae</taxon>
        <taxon>Uroviricota</taxon>
        <taxon>Caudoviricetes</taxon>
        <taxon>Coventryvirus</taxon>
    </lineage>
</organism>
<sequence>MVKIKTIKKMNLPELIQWGWDNEAIGRFEGDKGSLVLFDANSWVISNKFVCSEEFFEVEFEEEITEDTKIANLVQVYKEDNNTFVSAWTSDTIEEINALTKRNGCSSIAFYMLNDDLSMTLIWRNGEIVG</sequence>
<accession>A0AB39C7P1</accession>
<protein>
    <recommendedName>
        <fullName evidence="2">Phage PVL protein</fullName>
    </recommendedName>
</protein>
<evidence type="ECO:0008006" key="2">
    <source>
        <dbReference type="Google" id="ProtNLM"/>
    </source>
</evidence>
<name>A0AB39C7P1_9CAUD</name>